<dbReference type="Proteomes" id="UP000586722">
    <property type="component" value="Unassembled WGS sequence"/>
</dbReference>
<evidence type="ECO:0000256" key="3">
    <source>
        <dbReference type="ARBA" id="ARBA00022519"/>
    </source>
</evidence>
<feature type="binding site" evidence="6">
    <location>
        <position position="68"/>
    </location>
    <ligand>
        <name>Mg(2+)</name>
        <dbReference type="ChEBI" id="CHEBI:18420"/>
        <label>1</label>
    </ligand>
</feature>
<proteinExistence type="inferred from homology"/>
<dbReference type="GO" id="GO:0005886">
    <property type="term" value="C:plasma membrane"/>
    <property type="evidence" value="ECO:0007669"/>
    <property type="project" value="UniProtKB-SubCell"/>
</dbReference>
<comment type="caution">
    <text evidence="8">The sequence shown here is derived from an EMBL/GenBank/DDBJ whole genome shotgun (WGS) entry which is preliminary data.</text>
</comment>
<feature type="binding site" evidence="6 7">
    <location>
        <position position="90"/>
    </location>
    <ligand>
        <name>Mg(2+)</name>
        <dbReference type="ChEBI" id="CHEBI:18420"/>
        <label>2</label>
    </ligand>
</feature>
<feature type="binding site" evidence="6">
    <location>
        <position position="87"/>
    </location>
    <ligand>
        <name>Mg(2+)</name>
        <dbReference type="ChEBI" id="CHEBI:18420"/>
        <label>2</label>
    </ligand>
</feature>
<feature type="binding site" evidence="7">
    <location>
        <position position="89"/>
    </location>
    <ligand>
        <name>Mg(2+)</name>
        <dbReference type="ChEBI" id="CHEBI:18420"/>
        <label>1</label>
        <note>catalytic</note>
    </ligand>
</feature>
<keyword evidence="5 6" id="KW-0472">Membrane</keyword>
<name>A0A7X5F347_9HYPH</name>
<reference evidence="9" key="1">
    <citation type="submission" date="2020-01" db="EMBL/GenBank/DDBJ databases">
        <authorList>
            <person name="Fang Y."/>
            <person name="Sun R."/>
            <person name="Nie L."/>
            <person name="He J."/>
            <person name="Hao L."/>
            <person name="Wang L."/>
            <person name="Su S."/>
            <person name="Lv E."/>
            <person name="Zhang Z."/>
            <person name="Xie R."/>
            <person name="Liu H."/>
        </authorList>
    </citation>
    <scope>NUCLEOTIDE SEQUENCE [LARGE SCALE GENOMIC DNA]</scope>
    <source>
        <strain evidence="9">XCT-53</strain>
    </source>
</reference>
<feature type="binding site" evidence="6">
    <location>
        <position position="216"/>
    </location>
    <ligand>
        <name>Mg(2+)</name>
        <dbReference type="ChEBI" id="CHEBI:18420"/>
        <label>2</label>
    </ligand>
</feature>
<dbReference type="EMBL" id="JAABLQ010000001">
    <property type="protein sequence ID" value="NBN78589.1"/>
    <property type="molecule type" value="Genomic_DNA"/>
</dbReference>
<dbReference type="GO" id="GO:0008441">
    <property type="term" value="F:3'(2'),5'-bisphosphate nucleotidase activity"/>
    <property type="evidence" value="ECO:0007669"/>
    <property type="project" value="UniProtKB-UniRule"/>
</dbReference>
<dbReference type="SUPFAM" id="SSF56655">
    <property type="entry name" value="Carbohydrate phosphatase"/>
    <property type="match status" value="1"/>
</dbReference>
<feature type="binding site" evidence="7">
    <location>
        <position position="68"/>
    </location>
    <ligand>
        <name>Mg(2+)</name>
        <dbReference type="ChEBI" id="CHEBI:18420"/>
        <label>1</label>
        <note>catalytic</note>
    </ligand>
</feature>
<dbReference type="PANTHER" id="PTHR43028:SF5">
    <property type="entry name" value="3'(2'),5'-BISPHOSPHATE NUCLEOTIDASE 1"/>
    <property type="match status" value="1"/>
</dbReference>
<comment type="similarity">
    <text evidence="1 6">Belongs to the inositol monophosphatase superfamily. CysQ family.</text>
</comment>
<keyword evidence="9" id="KW-1185">Reference proteome</keyword>
<dbReference type="PRINTS" id="PR00377">
    <property type="entry name" value="IMPHPHTASES"/>
</dbReference>
<dbReference type="Gene3D" id="3.40.190.80">
    <property type="match status" value="1"/>
</dbReference>
<dbReference type="AlphaFoldDB" id="A0A7X5F347"/>
<dbReference type="Gene3D" id="3.30.540.10">
    <property type="entry name" value="Fructose-1,6-Bisphosphatase, subunit A, domain 1"/>
    <property type="match status" value="1"/>
</dbReference>
<dbReference type="PROSITE" id="PS00630">
    <property type="entry name" value="IMP_2"/>
    <property type="match status" value="1"/>
</dbReference>
<feature type="binding site" evidence="7">
    <location>
        <position position="87"/>
    </location>
    <ligand>
        <name>Mg(2+)</name>
        <dbReference type="ChEBI" id="CHEBI:18420"/>
        <label>1</label>
        <note>catalytic</note>
    </ligand>
</feature>
<dbReference type="NCBIfam" id="TIGR01331">
    <property type="entry name" value="bisphos_cysQ"/>
    <property type="match status" value="1"/>
</dbReference>
<dbReference type="InterPro" id="IPR006240">
    <property type="entry name" value="CysQ"/>
</dbReference>
<evidence type="ECO:0000256" key="6">
    <source>
        <dbReference type="HAMAP-Rule" id="MF_02095"/>
    </source>
</evidence>
<feature type="binding site" evidence="6">
    <location>
        <position position="216"/>
    </location>
    <ligand>
        <name>substrate</name>
    </ligand>
</feature>
<evidence type="ECO:0000256" key="7">
    <source>
        <dbReference type="PIRSR" id="PIRSR600760-2"/>
    </source>
</evidence>
<keyword evidence="3 6" id="KW-0997">Cell inner membrane</keyword>
<dbReference type="GO" id="GO:0000103">
    <property type="term" value="P:sulfate assimilation"/>
    <property type="evidence" value="ECO:0007669"/>
    <property type="project" value="TreeGrafter"/>
</dbReference>
<evidence type="ECO:0000256" key="5">
    <source>
        <dbReference type="ARBA" id="ARBA00023136"/>
    </source>
</evidence>
<dbReference type="InterPro" id="IPR020550">
    <property type="entry name" value="Inositol_monophosphatase_CS"/>
</dbReference>
<dbReference type="PANTHER" id="PTHR43028">
    <property type="entry name" value="3'(2'),5'-BISPHOSPHATE NUCLEOTIDASE 1"/>
    <property type="match status" value="1"/>
</dbReference>
<comment type="catalytic activity">
    <reaction evidence="6">
        <text>adenosine 3',5'-bisphosphate + H2O = AMP + phosphate</text>
        <dbReference type="Rhea" id="RHEA:10040"/>
        <dbReference type="ChEBI" id="CHEBI:15377"/>
        <dbReference type="ChEBI" id="CHEBI:43474"/>
        <dbReference type="ChEBI" id="CHEBI:58343"/>
        <dbReference type="ChEBI" id="CHEBI:456215"/>
        <dbReference type="EC" id="3.1.3.7"/>
    </reaction>
</comment>
<comment type="cofactor">
    <cofactor evidence="6 7">
        <name>Mg(2+)</name>
        <dbReference type="ChEBI" id="CHEBI:18420"/>
    </cofactor>
</comment>
<feature type="binding site" evidence="6">
    <location>
        <position position="89"/>
    </location>
    <ligand>
        <name>Mg(2+)</name>
        <dbReference type="ChEBI" id="CHEBI:18420"/>
        <label>1</label>
    </ligand>
</feature>
<dbReference type="InterPro" id="IPR050725">
    <property type="entry name" value="CysQ/Inositol_MonoPase"/>
</dbReference>
<protein>
    <recommendedName>
        <fullName evidence="6">3'(2'),5'-bisphosphate nucleotidase CysQ</fullName>
        <ecNumber evidence="6">3.1.3.7</ecNumber>
    </recommendedName>
    <alternativeName>
        <fullName evidence="6">3'(2'),5-bisphosphonucleoside 3'(2')-phosphohydrolase</fullName>
    </alternativeName>
    <alternativeName>
        <fullName evidence="6">3'-phosphoadenosine 5'-phosphate phosphatase</fullName>
        <shortName evidence="6">PAP phosphatase</shortName>
    </alternativeName>
</protein>
<accession>A0A7X5F347</accession>
<dbReference type="InterPro" id="IPR000760">
    <property type="entry name" value="Inositol_monophosphatase-like"/>
</dbReference>
<keyword evidence="4 6" id="KW-0378">Hydrolase</keyword>
<evidence type="ECO:0000313" key="8">
    <source>
        <dbReference type="EMBL" id="NBN78589.1"/>
    </source>
</evidence>
<dbReference type="GO" id="GO:0000287">
    <property type="term" value="F:magnesium ion binding"/>
    <property type="evidence" value="ECO:0007669"/>
    <property type="project" value="UniProtKB-UniRule"/>
</dbReference>
<evidence type="ECO:0000256" key="1">
    <source>
        <dbReference type="ARBA" id="ARBA00005289"/>
    </source>
</evidence>
<evidence type="ECO:0000256" key="2">
    <source>
        <dbReference type="ARBA" id="ARBA00022475"/>
    </source>
</evidence>
<organism evidence="8 9">
    <name type="scientific">Pannonibacter tanglangensis</name>
    <dbReference type="NCBI Taxonomy" id="2750084"/>
    <lineage>
        <taxon>Bacteria</taxon>
        <taxon>Pseudomonadati</taxon>
        <taxon>Pseudomonadota</taxon>
        <taxon>Alphaproteobacteria</taxon>
        <taxon>Hyphomicrobiales</taxon>
        <taxon>Stappiaceae</taxon>
        <taxon>Pannonibacter</taxon>
    </lineage>
</organism>
<dbReference type="RefSeq" id="WP_161708535.1">
    <property type="nucleotide sequence ID" value="NZ_JAABLQ010000001.1"/>
</dbReference>
<feature type="binding site" evidence="6">
    <location>
        <position position="87"/>
    </location>
    <ligand>
        <name>Mg(2+)</name>
        <dbReference type="ChEBI" id="CHEBI:18420"/>
        <label>1</label>
    </ligand>
</feature>
<keyword evidence="6 7" id="KW-0479">Metal-binding</keyword>
<dbReference type="CDD" id="cd01638">
    <property type="entry name" value="CysQ"/>
    <property type="match status" value="1"/>
</dbReference>
<evidence type="ECO:0000256" key="4">
    <source>
        <dbReference type="ARBA" id="ARBA00022801"/>
    </source>
</evidence>
<feature type="binding site" evidence="6">
    <location>
        <position position="68"/>
    </location>
    <ligand>
        <name>substrate</name>
    </ligand>
</feature>
<gene>
    <name evidence="6 8" type="primary">cysQ</name>
    <name evidence="8" type="ORF">GWI72_09945</name>
</gene>
<evidence type="ECO:0000313" key="9">
    <source>
        <dbReference type="Proteomes" id="UP000586722"/>
    </source>
</evidence>
<dbReference type="GO" id="GO:0046854">
    <property type="term" value="P:phosphatidylinositol phosphate biosynthetic process"/>
    <property type="evidence" value="ECO:0007669"/>
    <property type="project" value="InterPro"/>
</dbReference>
<comment type="function">
    <text evidence="6">Converts adenosine-3',5'-bisphosphate (PAP) to AMP.</text>
</comment>
<dbReference type="HAMAP" id="MF_02095">
    <property type="entry name" value="CysQ"/>
    <property type="match status" value="1"/>
</dbReference>
<comment type="subcellular location">
    <subcellularLocation>
        <location evidence="6">Cell inner membrane</location>
        <topology evidence="6">Peripheral membrane protein</topology>
        <orientation evidence="6">Cytoplasmic side</orientation>
    </subcellularLocation>
</comment>
<feature type="binding site" evidence="7">
    <location>
        <position position="216"/>
    </location>
    <ligand>
        <name>Mg(2+)</name>
        <dbReference type="ChEBI" id="CHEBI:18420"/>
        <label>1</label>
        <note>catalytic</note>
    </ligand>
</feature>
<dbReference type="GO" id="GO:0050427">
    <property type="term" value="P:3'-phosphoadenosine 5'-phosphosulfate metabolic process"/>
    <property type="evidence" value="ECO:0007669"/>
    <property type="project" value="TreeGrafter"/>
</dbReference>
<feature type="binding site" evidence="6">
    <location>
        <begin position="89"/>
        <end position="92"/>
    </location>
    <ligand>
        <name>substrate</name>
    </ligand>
</feature>
<sequence>MIQVEGKSIALVRMAIAAGQAILDIYREGADVIRKGDGSPVTAADHAAEAILLAELGRVFPGVPVVAEEDVAAGHMPLAAASYILVDPLDGTREFISRNGEFTVNIAVIENGVPGAGVVLAPALGEIYWTDGLTAWAGRVRGEEVEDLREIRTRQARPGQLTVLASRSHLCERTTAVIEALKVQDVVSVGSSLKLCWLAEGRADIYPRLSPTMQWDIAAGHAVLRAAGGTVLDLGDGQAGELAYRLTGTPVTASALRNPDFVALGDPGLAADVLRALE</sequence>
<keyword evidence="6 7" id="KW-0460">Magnesium</keyword>
<dbReference type="EC" id="3.1.3.7" evidence="6"/>
<keyword evidence="2 6" id="KW-1003">Cell membrane</keyword>
<dbReference type="Pfam" id="PF00459">
    <property type="entry name" value="Inositol_P"/>
    <property type="match status" value="1"/>
</dbReference>